<keyword evidence="3" id="KW-1185">Reference proteome</keyword>
<protein>
    <submittedName>
        <fullName evidence="2">Uncharacterized protein</fullName>
    </submittedName>
</protein>
<feature type="compositionally biased region" description="Basic residues" evidence="1">
    <location>
        <begin position="99"/>
        <end position="110"/>
    </location>
</feature>
<reference evidence="2 3" key="1">
    <citation type="submission" date="2020-07" db="EMBL/GenBank/DDBJ databases">
        <title>Sequencing the genomes of 1000 actinobacteria strains.</title>
        <authorList>
            <person name="Klenk H.-P."/>
        </authorList>
    </citation>
    <scope>NUCLEOTIDE SEQUENCE [LARGE SCALE GENOMIC DNA]</scope>
    <source>
        <strain evidence="2 3">DSM 26154</strain>
    </source>
</reference>
<comment type="caution">
    <text evidence="2">The sequence shown here is derived from an EMBL/GenBank/DDBJ whole genome shotgun (WGS) entry which is preliminary data.</text>
</comment>
<organism evidence="2 3">
    <name type="scientific">Janibacter cremeus</name>
    <dbReference type="NCBI Taxonomy" id="1285192"/>
    <lineage>
        <taxon>Bacteria</taxon>
        <taxon>Bacillati</taxon>
        <taxon>Actinomycetota</taxon>
        <taxon>Actinomycetes</taxon>
        <taxon>Micrococcales</taxon>
        <taxon>Intrasporangiaceae</taxon>
        <taxon>Janibacter</taxon>
    </lineage>
</organism>
<evidence type="ECO:0000256" key="1">
    <source>
        <dbReference type="SAM" id="MobiDB-lite"/>
    </source>
</evidence>
<feature type="compositionally biased region" description="Polar residues" evidence="1">
    <location>
        <begin position="73"/>
        <end position="82"/>
    </location>
</feature>
<dbReference type="AlphaFoldDB" id="A0A852VK38"/>
<dbReference type="EMBL" id="JACCAE010000001">
    <property type="protein sequence ID" value="NYF97432.1"/>
    <property type="molecule type" value="Genomic_DNA"/>
</dbReference>
<sequence length="110" mass="11822">MVEVREVLRAWLEGAGLHKVAERAGVDRKTARRYVAAAEAAGLAREAGVEAVTDALVGAVVDAVRPVRPDGGLTTTDMTSIQPRLAARPHTPESSRTHGAPRRRRRTAHL</sequence>
<proteinExistence type="predicted"/>
<dbReference type="Proteomes" id="UP000554054">
    <property type="component" value="Unassembled WGS sequence"/>
</dbReference>
<gene>
    <name evidence="2" type="ORF">BJY20_000824</name>
</gene>
<evidence type="ECO:0000313" key="2">
    <source>
        <dbReference type="EMBL" id="NYF97432.1"/>
    </source>
</evidence>
<name>A0A852VK38_9MICO</name>
<evidence type="ECO:0000313" key="3">
    <source>
        <dbReference type="Proteomes" id="UP000554054"/>
    </source>
</evidence>
<feature type="region of interest" description="Disordered" evidence="1">
    <location>
        <begin position="68"/>
        <end position="110"/>
    </location>
</feature>
<accession>A0A852VK38</accession>
<dbReference type="RefSeq" id="WP_246297097.1">
    <property type="nucleotide sequence ID" value="NZ_JACCAE010000001.1"/>
</dbReference>